<evidence type="ECO:0000256" key="17">
    <source>
        <dbReference type="ARBA" id="ARBA00041245"/>
    </source>
</evidence>
<dbReference type="EC" id="2.7.11.23" evidence="5"/>
<dbReference type="PROSITE" id="PS50011">
    <property type="entry name" value="PROTEIN_KINASE_DOM"/>
    <property type="match status" value="1"/>
</dbReference>
<feature type="region of interest" description="Disordered" evidence="27">
    <location>
        <begin position="125"/>
        <end position="144"/>
    </location>
</feature>
<dbReference type="Gene3D" id="3.30.200.20">
    <property type="entry name" value="Phosphorylase Kinase, domain 1"/>
    <property type="match status" value="1"/>
</dbReference>
<evidence type="ECO:0000256" key="1">
    <source>
        <dbReference type="ARBA" id="ARBA00001946"/>
    </source>
</evidence>
<dbReference type="STRING" id="6277.A0A498S1K5"/>
<dbReference type="InterPro" id="IPR008271">
    <property type="entry name" value="Ser/Thr_kinase_AS"/>
</dbReference>
<evidence type="ECO:0000256" key="7">
    <source>
        <dbReference type="ARBA" id="ARBA00022527"/>
    </source>
</evidence>
<dbReference type="EMBL" id="UPTC01000187">
    <property type="protein sequence ID" value="VBB27141.1"/>
    <property type="molecule type" value="Genomic_DNA"/>
</dbReference>
<evidence type="ECO:0000313" key="29">
    <source>
        <dbReference type="EMBL" id="VBB27141.1"/>
    </source>
</evidence>
<dbReference type="SUPFAM" id="SSF50978">
    <property type="entry name" value="WD40 repeat-like"/>
    <property type="match status" value="1"/>
</dbReference>
<dbReference type="GO" id="GO:0004693">
    <property type="term" value="F:cyclin-dependent protein serine/threonine kinase activity"/>
    <property type="evidence" value="ECO:0007669"/>
    <property type="project" value="UniProtKB-EC"/>
</dbReference>
<evidence type="ECO:0000256" key="8">
    <source>
        <dbReference type="ARBA" id="ARBA00022574"/>
    </source>
</evidence>
<dbReference type="GO" id="GO:0008353">
    <property type="term" value="F:RNA polymerase II CTD heptapeptide repeat kinase activity"/>
    <property type="evidence" value="ECO:0007669"/>
    <property type="project" value="UniProtKB-EC"/>
</dbReference>
<evidence type="ECO:0000256" key="3">
    <source>
        <dbReference type="ARBA" id="ARBA00004419"/>
    </source>
</evidence>
<evidence type="ECO:0000256" key="5">
    <source>
        <dbReference type="ARBA" id="ARBA00012409"/>
    </source>
</evidence>
<feature type="region of interest" description="Disordered" evidence="27">
    <location>
        <begin position="1057"/>
        <end position="1118"/>
    </location>
</feature>
<keyword evidence="11 26" id="KW-0547">Nucleotide-binding</keyword>
<evidence type="ECO:0000256" key="14">
    <source>
        <dbReference type="ARBA" id="ARBA00023242"/>
    </source>
</evidence>
<evidence type="ECO:0000256" key="18">
    <source>
        <dbReference type="ARBA" id="ARBA00047811"/>
    </source>
</evidence>
<dbReference type="FunFam" id="3.30.200.20:FF:000122">
    <property type="entry name" value="cyclin-dependent kinase 8 isoform X1"/>
    <property type="match status" value="1"/>
</dbReference>
<evidence type="ECO:0000313" key="30">
    <source>
        <dbReference type="Proteomes" id="UP000276991"/>
    </source>
</evidence>
<keyword evidence="8 25" id="KW-0853">WD repeat</keyword>
<evidence type="ECO:0000256" key="6">
    <source>
        <dbReference type="ARBA" id="ARBA00012425"/>
    </source>
</evidence>
<dbReference type="Pfam" id="PF00069">
    <property type="entry name" value="Pkinase"/>
    <property type="match status" value="1"/>
</dbReference>
<feature type="compositionally biased region" description="Basic and acidic residues" evidence="27">
    <location>
        <begin position="55"/>
        <end position="70"/>
    </location>
</feature>
<dbReference type="InterPro" id="IPR036322">
    <property type="entry name" value="WD40_repeat_dom_sf"/>
</dbReference>
<feature type="compositionally biased region" description="Basic and acidic residues" evidence="27">
    <location>
        <begin position="1"/>
        <end position="22"/>
    </location>
</feature>
<feature type="compositionally biased region" description="Basic and acidic residues" evidence="27">
    <location>
        <begin position="125"/>
        <end position="138"/>
    </location>
</feature>
<dbReference type="PROSITE" id="PS00107">
    <property type="entry name" value="PROTEIN_KINASE_ATP"/>
    <property type="match status" value="1"/>
</dbReference>
<comment type="catalytic activity">
    <reaction evidence="20">
        <text>[DNA-directed RNA polymerase] + ATP = phospho-[DNA-directed RNA polymerase] + ADP + H(+)</text>
        <dbReference type="Rhea" id="RHEA:10216"/>
        <dbReference type="Rhea" id="RHEA-COMP:11321"/>
        <dbReference type="Rhea" id="RHEA-COMP:11322"/>
        <dbReference type="ChEBI" id="CHEBI:15378"/>
        <dbReference type="ChEBI" id="CHEBI:30616"/>
        <dbReference type="ChEBI" id="CHEBI:43176"/>
        <dbReference type="ChEBI" id="CHEBI:68546"/>
        <dbReference type="ChEBI" id="CHEBI:456216"/>
        <dbReference type="EC" id="2.7.11.23"/>
    </reaction>
</comment>
<keyword evidence="12" id="KW-0418">Kinase</keyword>
<dbReference type="PROSITE" id="PS50082">
    <property type="entry name" value="WD_REPEATS_2"/>
    <property type="match status" value="2"/>
</dbReference>
<dbReference type="GO" id="GO:0005524">
    <property type="term" value="F:ATP binding"/>
    <property type="evidence" value="ECO:0007669"/>
    <property type="project" value="UniProtKB-UniRule"/>
</dbReference>
<comment type="similarity">
    <text evidence="15">Belongs to the WD repeat GAD-1 family.</text>
</comment>
<evidence type="ECO:0000256" key="25">
    <source>
        <dbReference type="PROSITE-ProRule" id="PRU00221"/>
    </source>
</evidence>
<evidence type="ECO:0000256" key="22">
    <source>
        <dbReference type="ARBA" id="ARBA00076385"/>
    </source>
</evidence>
<reference evidence="29 30" key="1">
    <citation type="submission" date="2018-08" db="EMBL/GenBank/DDBJ databases">
        <authorList>
            <person name="Laetsch R D."/>
            <person name="Stevens L."/>
            <person name="Kumar S."/>
            <person name="Blaxter L. M."/>
        </authorList>
    </citation>
    <scope>NUCLEOTIDE SEQUENCE [LARGE SCALE GENOMIC DNA]</scope>
</reference>
<dbReference type="PROSITE" id="PS50294">
    <property type="entry name" value="WD_REPEATS_REGION"/>
    <property type="match status" value="1"/>
</dbReference>
<evidence type="ECO:0000256" key="9">
    <source>
        <dbReference type="ARBA" id="ARBA00022679"/>
    </source>
</evidence>
<dbReference type="InterPro" id="IPR000719">
    <property type="entry name" value="Prot_kinase_dom"/>
</dbReference>
<comment type="similarity">
    <text evidence="4">Belongs to the protein kinase superfamily. CMGC Ser/Thr protein kinase family. CDC2/CDKX subfamily.</text>
</comment>
<dbReference type="GO" id="GO:0035861">
    <property type="term" value="C:site of double-strand break"/>
    <property type="evidence" value="ECO:0007669"/>
    <property type="project" value="TreeGrafter"/>
</dbReference>
<feature type="compositionally biased region" description="Low complexity" evidence="27">
    <location>
        <begin position="1098"/>
        <end position="1118"/>
    </location>
</feature>
<evidence type="ECO:0000256" key="27">
    <source>
        <dbReference type="SAM" id="MobiDB-lite"/>
    </source>
</evidence>
<dbReference type="PANTHER" id="PTHR16017:SF0">
    <property type="entry name" value="WD REPEAT-CONTAINING PROTEIN 70"/>
    <property type="match status" value="1"/>
</dbReference>
<name>A0A498S1K5_ACAVI</name>
<sequence length="1363" mass="154677">MHEQKEEKEGESKTAESNEKMETPQQKNASKKARQFDFETMFMEARRSALTRTAETFDKESNQETTDNDKSSCGGEFDSSGQSRHVFDESVGCSLSVKLAKASVEENDNDFEEFSVPLPEGFVPDKEIFERKKPKNDDNNDDDDEFLDDAIPVVDLIPAASEAQLHHGKKPVSALAFDQQGTKFASGGYDYIVNLFEFQKMDLSLRSSRELMPCESHIINGLAFSSNGEKLLIASGHAQIHILDRQGKQWAETVRGDQYLVDLSNTKGHTGSVNACCWHPVVKTEFLSCANDGTLRIWSTDDYKEITHCINKQRKVIKTKNAIGKRATPTTCCYSRDGKYIAAGCDDGSIQIWKHGNLYVNTSYLNRTAHTAPITSLQFSPNSKQILSRSRKIFLIFFFELRSFHNSLTVEKLITVDGTLKLWKLETFNKPCHVVENLKNEFISTDCGFAPHGEMVYTGTSFDDESRSDGMLVFFDSESFDLVYRITYPKLSCIRISWQPKINQILVGLSDGSLRLYYDPVNSVRGALLCVSRPLRRTRQQEVIREELVLSPLTLEMFQPRGEEGEEKEVTTWRLKKYLRMMDNKLRPDFRKPADMPMSGPSSGGRVAASGGTLHSYIAKQVGTKRNRDFLADTDVRASILRHAEEAEKNPYYVTKAYLKNQPVTIFQEKTTAPEEEEADAELEPLYKIPKNLINSVCPFGIVKKYHGFVECKNVEVAMIDYQFKEELIKTRERVEDLYSFEGFKVGRGTYGHVYKAQPRHPEQIPENGAKEFALKLIEGQGFSMSACREIALLRELKHPNLIKLQRVFLTTDRKVWLLFDYAEHDLWHIIKFHRAAKQKKQPVLVPKGMVKSLLYQILDGIHYLHSNWILHRDLKPANILVMGEGPGVERGRVKIGDMGFARIFHNPLKPLAELDPVVVTFWYRAPELLLGAKHYTKAIDIWAIGCIFAELLTSEPVFFCREEDIKASSPYHQDQLNRIFTVMGYPSESDWQDLKKMPEYQKLTQDFKRANYANCTLQRYMDKHKIKADTRSFSLLQRLLTMDPIKRVTAQDAMDDPYFKEDPRPTADVFSGCDIPYPKREFLSDENDDKSASASKPQQVQPPQQSQQQPIGMHPQQSVMEPAAKKMRMQQGPQMPATQQMEPLMNGPTSGIFATTGAQDYPPVGSGPVISNKGGMTFEQHNQQQIMQSQHISNGMQQLPYGHQQQHQVMNQGPNMYQQQQIGMNQQLGGPSQGQMAQRSVQMSTQSSVMQSSYQQQMVQPGMISGQQMMGNGNSMLRQQGTITGPGPMGGPQNQMGPPQGQMGPQGPTIMQQMRPQMSYVDQNGRVIQGGGIIMQPGQEMMPQQSPYIIQQQQWPQMQPRY</sequence>
<keyword evidence="10" id="KW-0677">Repeat</keyword>
<evidence type="ECO:0000256" key="10">
    <source>
        <dbReference type="ARBA" id="ARBA00022737"/>
    </source>
</evidence>
<evidence type="ECO:0000256" key="21">
    <source>
        <dbReference type="ARBA" id="ARBA00075377"/>
    </source>
</evidence>
<dbReference type="GO" id="GO:0005776">
    <property type="term" value="C:autophagosome"/>
    <property type="evidence" value="ECO:0007669"/>
    <property type="project" value="UniProtKB-SubCell"/>
</dbReference>
<evidence type="ECO:0000256" key="16">
    <source>
        <dbReference type="ARBA" id="ARBA00039268"/>
    </source>
</evidence>
<feature type="repeat" description="WD" evidence="25">
    <location>
        <begin position="334"/>
        <end position="354"/>
    </location>
</feature>
<dbReference type="InterPro" id="IPR015943">
    <property type="entry name" value="WD40/YVTN_repeat-like_dom_sf"/>
</dbReference>
<evidence type="ECO:0000259" key="28">
    <source>
        <dbReference type="PROSITE" id="PS50011"/>
    </source>
</evidence>
<proteinExistence type="inferred from homology"/>
<dbReference type="FunFam" id="1.10.510.10:FF:000088">
    <property type="entry name" value="cyclin-dependent kinase 8 isoform X1"/>
    <property type="match status" value="1"/>
</dbReference>
<evidence type="ECO:0000256" key="15">
    <source>
        <dbReference type="ARBA" id="ARBA00038343"/>
    </source>
</evidence>
<feature type="region of interest" description="Disordered" evidence="27">
    <location>
        <begin position="1"/>
        <end position="83"/>
    </location>
</feature>
<dbReference type="PROSITE" id="PS00108">
    <property type="entry name" value="PROTEIN_KINASE_ST"/>
    <property type="match status" value="1"/>
</dbReference>
<evidence type="ECO:0000256" key="2">
    <source>
        <dbReference type="ARBA" id="ARBA00004123"/>
    </source>
</evidence>
<dbReference type="InterPro" id="IPR011009">
    <property type="entry name" value="Kinase-like_dom_sf"/>
</dbReference>
<dbReference type="InterPro" id="IPR017441">
    <property type="entry name" value="Protein_kinase_ATP_BS"/>
</dbReference>
<evidence type="ECO:0000256" key="23">
    <source>
        <dbReference type="ARBA" id="ARBA00076654"/>
    </source>
</evidence>
<evidence type="ECO:0000256" key="26">
    <source>
        <dbReference type="PROSITE-ProRule" id="PRU10141"/>
    </source>
</evidence>
<dbReference type="SUPFAM" id="SSF56112">
    <property type="entry name" value="Protein kinase-like (PK-like)"/>
    <property type="match status" value="1"/>
</dbReference>
<dbReference type="SMART" id="SM00220">
    <property type="entry name" value="S_TKc"/>
    <property type="match status" value="1"/>
</dbReference>
<keyword evidence="9" id="KW-0808">Transferase</keyword>
<comment type="catalytic activity">
    <reaction evidence="19">
        <text>L-seryl-[protein] + ATP = O-phospho-L-seryl-[protein] + ADP + H(+)</text>
        <dbReference type="Rhea" id="RHEA:17989"/>
        <dbReference type="Rhea" id="RHEA-COMP:9863"/>
        <dbReference type="Rhea" id="RHEA-COMP:11604"/>
        <dbReference type="ChEBI" id="CHEBI:15378"/>
        <dbReference type="ChEBI" id="CHEBI:29999"/>
        <dbReference type="ChEBI" id="CHEBI:30616"/>
        <dbReference type="ChEBI" id="CHEBI:83421"/>
        <dbReference type="ChEBI" id="CHEBI:456216"/>
        <dbReference type="EC" id="2.7.11.22"/>
    </reaction>
</comment>
<dbReference type="InterPro" id="IPR051858">
    <property type="entry name" value="WD_repeat_GAD-1"/>
</dbReference>
<dbReference type="InterPro" id="IPR001680">
    <property type="entry name" value="WD40_rpt"/>
</dbReference>
<feature type="binding site" evidence="26">
    <location>
        <position position="776"/>
    </location>
    <ligand>
        <name>ATP</name>
        <dbReference type="ChEBI" id="CHEBI:30616"/>
    </ligand>
</feature>
<dbReference type="Pfam" id="PF00400">
    <property type="entry name" value="WD40"/>
    <property type="match status" value="4"/>
</dbReference>
<gene>
    <name evidence="29" type="ORF">NAV_LOCUS1971</name>
</gene>
<keyword evidence="7" id="KW-0723">Serine/threonine-protein kinase</keyword>
<comment type="subcellular location">
    <subcellularLocation>
        <location evidence="3">Cytoplasmic vesicle</location>
        <location evidence="3">Autophagosome</location>
    </subcellularLocation>
    <subcellularLocation>
        <location evidence="2">Nucleus</location>
    </subcellularLocation>
</comment>
<evidence type="ECO:0000256" key="11">
    <source>
        <dbReference type="ARBA" id="ARBA00022741"/>
    </source>
</evidence>
<organism evidence="29 30">
    <name type="scientific">Acanthocheilonema viteae</name>
    <name type="common">Filarial nematode worm</name>
    <name type="synonym">Dipetalonema viteae</name>
    <dbReference type="NCBI Taxonomy" id="6277"/>
    <lineage>
        <taxon>Eukaryota</taxon>
        <taxon>Metazoa</taxon>
        <taxon>Ecdysozoa</taxon>
        <taxon>Nematoda</taxon>
        <taxon>Chromadorea</taxon>
        <taxon>Rhabditida</taxon>
        <taxon>Spirurina</taxon>
        <taxon>Spiruromorpha</taxon>
        <taxon>Filarioidea</taxon>
        <taxon>Onchocercidae</taxon>
        <taxon>Acanthocheilonema</taxon>
    </lineage>
</organism>
<accession>A0A498S1K5</accession>
<feature type="repeat" description="WD" evidence="25">
    <location>
        <begin position="266"/>
        <end position="308"/>
    </location>
</feature>
<dbReference type="OrthoDB" id="10264376at2759"/>
<evidence type="ECO:0000256" key="13">
    <source>
        <dbReference type="ARBA" id="ARBA00022840"/>
    </source>
</evidence>
<comment type="cofactor">
    <cofactor evidence="1">
        <name>Mg(2+)</name>
        <dbReference type="ChEBI" id="CHEBI:18420"/>
    </cofactor>
</comment>
<feature type="domain" description="Protein kinase" evidence="28">
    <location>
        <begin position="740"/>
        <end position="1060"/>
    </location>
</feature>
<comment type="catalytic activity">
    <reaction evidence="18">
        <text>L-threonyl-[protein] + ATP = O-phospho-L-threonyl-[protein] + ADP + H(+)</text>
        <dbReference type="Rhea" id="RHEA:46608"/>
        <dbReference type="Rhea" id="RHEA-COMP:11060"/>
        <dbReference type="Rhea" id="RHEA-COMP:11605"/>
        <dbReference type="ChEBI" id="CHEBI:15378"/>
        <dbReference type="ChEBI" id="CHEBI:30013"/>
        <dbReference type="ChEBI" id="CHEBI:30616"/>
        <dbReference type="ChEBI" id="CHEBI:61977"/>
        <dbReference type="ChEBI" id="CHEBI:456216"/>
        <dbReference type="EC" id="2.7.11.22"/>
    </reaction>
</comment>
<dbReference type="Proteomes" id="UP000276991">
    <property type="component" value="Unassembled WGS sequence"/>
</dbReference>
<evidence type="ECO:0000256" key="19">
    <source>
        <dbReference type="ARBA" id="ARBA00048367"/>
    </source>
</evidence>
<keyword evidence="30" id="KW-1185">Reference proteome</keyword>
<feature type="region of interest" description="Disordered" evidence="27">
    <location>
        <begin position="1284"/>
        <end position="1307"/>
    </location>
</feature>
<protein>
    <recommendedName>
        <fullName evidence="16">Cyclin-dependent kinase 8</fullName>
        <ecNumber evidence="6">2.7.11.22</ecNumber>
        <ecNumber evidence="5">2.7.11.23</ecNumber>
    </recommendedName>
    <alternativeName>
        <fullName evidence="17">Cell division protein kinase 8</fullName>
    </alternativeName>
    <alternativeName>
        <fullName evidence="22 23">Mediator complex subunit cdk8</fullName>
    </alternativeName>
    <alternativeName>
        <fullName evidence="21 24">Mediator of RNA polymerase II transcription subunit cdk8</fullName>
    </alternativeName>
</protein>
<evidence type="ECO:0000256" key="20">
    <source>
        <dbReference type="ARBA" id="ARBA00049280"/>
    </source>
</evidence>
<evidence type="ECO:0000256" key="24">
    <source>
        <dbReference type="ARBA" id="ARBA00079199"/>
    </source>
</evidence>
<dbReference type="Gene3D" id="2.130.10.10">
    <property type="entry name" value="YVTN repeat-like/Quinoprotein amine dehydrogenase"/>
    <property type="match status" value="2"/>
</dbReference>
<dbReference type="SMART" id="SM00320">
    <property type="entry name" value="WD40"/>
    <property type="match status" value="6"/>
</dbReference>
<dbReference type="CDD" id="cd07842">
    <property type="entry name" value="STKc_CDK8_like"/>
    <property type="match status" value="1"/>
</dbReference>
<dbReference type="GO" id="GO:0005634">
    <property type="term" value="C:nucleus"/>
    <property type="evidence" value="ECO:0007669"/>
    <property type="project" value="UniProtKB-SubCell"/>
</dbReference>
<keyword evidence="13 26" id="KW-0067">ATP-binding</keyword>
<evidence type="ECO:0000256" key="4">
    <source>
        <dbReference type="ARBA" id="ARBA00006485"/>
    </source>
</evidence>
<dbReference type="PANTHER" id="PTHR16017">
    <property type="entry name" value="GASTRULATION DEFECTIVE PROTEIN 1-RELATED"/>
    <property type="match status" value="1"/>
</dbReference>
<evidence type="ECO:0000256" key="12">
    <source>
        <dbReference type="ARBA" id="ARBA00022777"/>
    </source>
</evidence>
<keyword evidence="14" id="KW-0539">Nucleus</keyword>
<dbReference type="Gene3D" id="1.10.510.10">
    <property type="entry name" value="Transferase(Phosphotransferase) domain 1"/>
    <property type="match status" value="1"/>
</dbReference>
<dbReference type="EC" id="2.7.11.22" evidence="6"/>